<name>A0A6I6MTX0_9CAUL</name>
<evidence type="ECO:0000313" key="3">
    <source>
        <dbReference type="EMBL" id="QGZ95944.1"/>
    </source>
</evidence>
<dbReference type="AlphaFoldDB" id="A0A6I6MTX0"/>
<protein>
    <recommendedName>
        <fullName evidence="2">YncI copper-binding domain-containing protein</fullName>
    </recommendedName>
</protein>
<proteinExistence type="predicted"/>
<dbReference type="InterPro" id="IPR038507">
    <property type="entry name" value="YcnI-like_sf"/>
</dbReference>
<accession>A0A6I6MTX0</accession>
<dbReference type="Gene3D" id="2.60.40.2230">
    <property type="entry name" value="Uncharacterised protein YcnI-like PF07987, DUF1775"/>
    <property type="match status" value="1"/>
</dbReference>
<feature type="domain" description="YncI copper-binding" evidence="2">
    <location>
        <begin position="22"/>
        <end position="164"/>
    </location>
</feature>
<evidence type="ECO:0000259" key="2">
    <source>
        <dbReference type="Pfam" id="PF07987"/>
    </source>
</evidence>
<keyword evidence="1" id="KW-0732">Signal</keyword>
<gene>
    <name evidence="3" type="ORF">DSM104635_02799</name>
</gene>
<evidence type="ECO:0000313" key="4">
    <source>
        <dbReference type="Proteomes" id="UP000431269"/>
    </source>
</evidence>
<sequence>MRRLLLLASALAVFAQAPALAHVVLSTPDARPNAYYVGEFRLSHGCGESPTVAFRIEIPDGINIARPQPKPGWEIEIERAPLAAPVRTEYGEITERVSAVTWRGLLPSDQFDDFALLMKLPDRAGPIYFRALQTCEQGGRAWVEIPASRQDAHDLENPAPVLMVRRPSAPAAAPSDPHAGHH</sequence>
<dbReference type="CDD" id="cd08545">
    <property type="entry name" value="YcnI_like"/>
    <property type="match status" value="1"/>
</dbReference>
<feature type="chain" id="PRO_5026343690" description="YncI copper-binding domain-containing protein" evidence="1">
    <location>
        <begin position="22"/>
        <end position="182"/>
    </location>
</feature>
<dbReference type="Pfam" id="PF07987">
    <property type="entry name" value="DUF1775"/>
    <property type="match status" value="1"/>
</dbReference>
<dbReference type="RefSeq" id="WP_158766765.1">
    <property type="nucleotide sequence ID" value="NZ_CP047045.1"/>
</dbReference>
<dbReference type="Proteomes" id="UP000431269">
    <property type="component" value="Chromosome"/>
</dbReference>
<keyword evidence="4" id="KW-1185">Reference proteome</keyword>
<evidence type="ECO:0000256" key="1">
    <source>
        <dbReference type="SAM" id="SignalP"/>
    </source>
</evidence>
<feature type="signal peptide" evidence="1">
    <location>
        <begin position="1"/>
        <end position="21"/>
    </location>
</feature>
<dbReference type="EMBL" id="CP047045">
    <property type="protein sequence ID" value="QGZ95944.1"/>
    <property type="molecule type" value="Genomic_DNA"/>
</dbReference>
<organism evidence="3 4">
    <name type="scientific">Terricaulis silvestris</name>
    <dbReference type="NCBI Taxonomy" id="2686094"/>
    <lineage>
        <taxon>Bacteria</taxon>
        <taxon>Pseudomonadati</taxon>
        <taxon>Pseudomonadota</taxon>
        <taxon>Alphaproteobacteria</taxon>
        <taxon>Caulobacterales</taxon>
        <taxon>Caulobacteraceae</taxon>
        <taxon>Terricaulis</taxon>
    </lineage>
</organism>
<reference evidence="4" key="1">
    <citation type="submission" date="2019-12" db="EMBL/GenBank/DDBJ databases">
        <title>Complete genome of Terracaulis silvestris 0127_4.</title>
        <authorList>
            <person name="Vieira S."/>
            <person name="Riedel T."/>
            <person name="Sproer C."/>
            <person name="Pascual J."/>
            <person name="Boedeker C."/>
            <person name="Overmann J."/>
        </authorList>
    </citation>
    <scope>NUCLEOTIDE SEQUENCE [LARGE SCALE GENOMIC DNA]</scope>
    <source>
        <strain evidence="4">0127_4</strain>
    </source>
</reference>
<dbReference type="KEGG" id="tsv:DSM104635_02799"/>
<dbReference type="InterPro" id="IPR012533">
    <property type="entry name" value="YcnI-copper_dom"/>
</dbReference>